<gene>
    <name evidence="2" type="ORF">COT62_00310</name>
</gene>
<evidence type="ECO:0000313" key="2">
    <source>
        <dbReference type="EMBL" id="PIS16068.1"/>
    </source>
</evidence>
<keyword evidence="1" id="KW-0472">Membrane</keyword>
<feature type="transmembrane region" description="Helical" evidence="1">
    <location>
        <begin position="314"/>
        <end position="335"/>
    </location>
</feature>
<dbReference type="Proteomes" id="UP000231198">
    <property type="component" value="Unassembled WGS sequence"/>
</dbReference>
<dbReference type="EMBL" id="PEZG01000010">
    <property type="protein sequence ID" value="PIS16068.1"/>
    <property type="molecule type" value="Genomic_DNA"/>
</dbReference>
<keyword evidence="1" id="KW-0812">Transmembrane</keyword>
<name>A0A2H0WVW6_9BACT</name>
<evidence type="ECO:0000256" key="1">
    <source>
        <dbReference type="SAM" id="Phobius"/>
    </source>
</evidence>
<keyword evidence="1" id="KW-1133">Transmembrane helix</keyword>
<reference evidence="3" key="1">
    <citation type="submission" date="2017-09" db="EMBL/GenBank/DDBJ databases">
        <title>Depth-based differentiation of microbial function through sediment-hosted aquifers and enrichment of novel symbionts in the deep terrestrial subsurface.</title>
        <authorList>
            <person name="Probst A.J."/>
            <person name="Ladd B."/>
            <person name="Jarett J.K."/>
            <person name="Geller-Mcgrath D.E."/>
            <person name="Sieber C.M.K."/>
            <person name="Emerson J.B."/>
            <person name="Anantharaman K."/>
            <person name="Thomas B.C."/>
            <person name="Malmstrom R."/>
            <person name="Stieglmeier M."/>
            <person name="Klingl A."/>
            <person name="Woyke T."/>
            <person name="Ryan C.M."/>
            <person name="Banfield J.F."/>
        </authorList>
    </citation>
    <scope>NUCLEOTIDE SEQUENCE [LARGE SCALE GENOMIC DNA]</scope>
</reference>
<sequence length="686" mass="77857">MMNLPFFKKKEKNRKPFLGLLLKENDGIIFAIHEEMGHFSILDNEHFSYTDGWEHIAEDIDEILFKLENSRKIQFNETIFFLYSHLIDSKGEEIKKLYFDKIKNLVKNLELKALGYIECYEGVVRFLEHREELPLTGIIVELDKTQLTMIVYKGGKIVFSKGISRTEDLVSDLSACLDEIKGKVLLPARIILYDSHALTQESTKIITHRWSDELFIQLPRVEVIRENDISKELVGIFEEQVKSSSRKFHEPQDEYLHKEVMGFIIGEDLPADGHPPTKKISPTVPNLSTFFHRILHLLPKKDSLALPSRKRMPLLLGLFGFFLIGFGLFLNEYFLHQATVTVYVPSVPIETTIDIQTYEKSRDLGDLKITAASVSASFSQSKITTGKREVGEEARGEVTAYNFNSAEKTFSKGTVFSTGGLSFELDEDIKVASASLKSDFSAKLPGTAKGSLSAVLIGNEGNIGEGKIFTIADNPSDVYFAKNEKSFSGGSKKDVRTVSKQDMDDLKDEILEKAKSQRLAELNQNSVNNDNVILKDLTESVLVDSSFSKELGEEADSVTLKGKVTSTFYFYSKKELVDYLYDQLQDDLEKGFKVEKEKISYTIDKVQTKNQKTFLTIAVRTKSMKNINETELKNTVLRNTRENIGVLLKNMYGIQKFDLTVKQPLPFFQNLTPLFQKNLFLTISTL</sequence>
<organism evidence="2 3">
    <name type="scientific">Candidatus Roizmanbacteria bacterium CG09_land_8_20_14_0_10_41_9</name>
    <dbReference type="NCBI Taxonomy" id="1974850"/>
    <lineage>
        <taxon>Bacteria</taxon>
        <taxon>Candidatus Roizmaniibacteriota</taxon>
    </lineage>
</organism>
<dbReference type="AlphaFoldDB" id="A0A2H0WVW6"/>
<protein>
    <recommendedName>
        <fullName evidence="4">Baseplate protein J-like domain-containing protein</fullName>
    </recommendedName>
</protein>
<proteinExistence type="predicted"/>
<comment type="caution">
    <text evidence="2">The sequence shown here is derived from an EMBL/GenBank/DDBJ whole genome shotgun (WGS) entry which is preliminary data.</text>
</comment>
<accession>A0A2H0WVW6</accession>
<evidence type="ECO:0000313" key="3">
    <source>
        <dbReference type="Proteomes" id="UP000231198"/>
    </source>
</evidence>
<evidence type="ECO:0008006" key="4">
    <source>
        <dbReference type="Google" id="ProtNLM"/>
    </source>
</evidence>